<proteinExistence type="inferred from homology"/>
<dbReference type="Pfam" id="PF00528">
    <property type="entry name" value="BPD_transp_1"/>
    <property type="match status" value="1"/>
</dbReference>
<feature type="transmembrane region" description="Helical" evidence="7">
    <location>
        <begin position="108"/>
        <end position="131"/>
    </location>
</feature>
<feature type="transmembrane region" description="Helical" evidence="7">
    <location>
        <begin position="14"/>
        <end position="36"/>
    </location>
</feature>
<dbReference type="CDD" id="cd06261">
    <property type="entry name" value="TM_PBP2"/>
    <property type="match status" value="1"/>
</dbReference>
<evidence type="ECO:0000259" key="8">
    <source>
        <dbReference type="PROSITE" id="PS50928"/>
    </source>
</evidence>
<evidence type="ECO:0000256" key="5">
    <source>
        <dbReference type="ARBA" id="ARBA00022989"/>
    </source>
</evidence>
<keyword evidence="3" id="KW-1003">Cell membrane</keyword>
<evidence type="ECO:0000313" key="10">
    <source>
        <dbReference type="Proteomes" id="UP000198876"/>
    </source>
</evidence>
<dbReference type="PROSITE" id="PS50928">
    <property type="entry name" value="ABC_TM1"/>
    <property type="match status" value="1"/>
</dbReference>
<evidence type="ECO:0000256" key="7">
    <source>
        <dbReference type="RuleBase" id="RU363032"/>
    </source>
</evidence>
<evidence type="ECO:0000256" key="4">
    <source>
        <dbReference type="ARBA" id="ARBA00022692"/>
    </source>
</evidence>
<keyword evidence="5 7" id="KW-1133">Transmembrane helix</keyword>
<dbReference type="GO" id="GO:0055085">
    <property type="term" value="P:transmembrane transport"/>
    <property type="evidence" value="ECO:0007669"/>
    <property type="project" value="InterPro"/>
</dbReference>
<dbReference type="InterPro" id="IPR051393">
    <property type="entry name" value="ABC_transporter_permease"/>
</dbReference>
<evidence type="ECO:0000256" key="6">
    <source>
        <dbReference type="ARBA" id="ARBA00023136"/>
    </source>
</evidence>
<dbReference type="PANTHER" id="PTHR30193:SF37">
    <property type="entry name" value="INNER MEMBRANE ABC TRANSPORTER PERMEASE PROTEIN YCJO"/>
    <property type="match status" value="1"/>
</dbReference>
<dbReference type="Proteomes" id="UP000198876">
    <property type="component" value="Unassembled WGS sequence"/>
</dbReference>
<protein>
    <submittedName>
        <fullName evidence="9">Multiple sugar transport system permease protein</fullName>
    </submittedName>
</protein>
<feature type="transmembrane region" description="Helical" evidence="7">
    <location>
        <begin position="71"/>
        <end position="96"/>
    </location>
</feature>
<dbReference type="AlphaFoldDB" id="A0A1I2V797"/>
<sequence length="299" mass="33629">MEETTLMDRARENWIGYLFILPTFLMFTLLFYFPIVRGVYMTFTNTRLGGVGTFVGLDNYMWLLTNDLFHFAFGWTLVFVFGTTFLQLIIGLFAALLLSELTSGWREWASAVVMSPYFSAPLAGGVIWLWFLNSDFGMLPRLITDVFGVATPAFLAEDLWPYVSLIVAQSWHDYGYAGIIYAAAIVGIPREQYEAAALAGAGRLRRFRDVTLPHLVTPTIVILALRTAWNVAEFAQPFELTGGGPGTRTMLMSILTYETAYVNLQFSRAYTLGMAMIVISMAAAIFYVTVIQDEEEMYV</sequence>
<reference evidence="10" key="1">
    <citation type="submission" date="2016-10" db="EMBL/GenBank/DDBJ databases">
        <authorList>
            <person name="Varghese N."/>
            <person name="Submissions S."/>
        </authorList>
    </citation>
    <scope>NUCLEOTIDE SEQUENCE [LARGE SCALE GENOMIC DNA]</scope>
    <source>
        <strain evidence="10">CGMCC 1.7739</strain>
    </source>
</reference>
<accession>A0A1I2V797</accession>
<dbReference type="Gene3D" id="1.10.3720.10">
    <property type="entry name" value="MetI-like"/>
    <property type="match status" value="1"/>
</dbReference>
<keyword evidence="10" id="KW-1185">Reference proteome</keyword>
<keyword evidence="9" id="KW-0762">Sugar transport</keyword>
<evidence type="ECO:0000256" key="2">
    <source>
        <dbReference type="ARBA" id="ARBA00022448"/>
    </source>
</evidence>
<dbReference type="GO" id="GO:0005886">
    <property type="term" value="C:plasma membrane"/>
    <property type="evidence" value="ECO:0007669"/>
    <property type="project" value="UniProtKB-SubCell"/>
</dbReference>
<dbReference type="InterPro" id="IPR000515">
    <property type="entry name" value="MetI-like"/>
</dbReference>
<dbReference type="EMBL" id="FOOQ01000005">
    <property type="protein sequence ID" value="SFG85258.1"/>
    <property type="molecule type" value="Genomic_DNA"/>
</dbReference>
<keyword evidence="2 7" id="KW-0813">Transport</keyword>
<evidence type="ECO:0000313" key="9">
    <source>
        <dbReference type="EMBL" id="SFG85258.1"/>
    </source>
</evidence>
<comment type="subcellular location">
    <subcellularLocation>
        <location evidence="1 7">Cell membrane</location>
        <topology evidence="1 7">Multi-pass membrane protein</topology>
    </subcellularLocation>
</comment>
<keyword evidence="6 7" id="KW-0472">Membrane</keyword>
<dbReference type="PANTHER" id="PTHR30193">
    <property type="entry name" value="ABC TRANSPORTER PERMEASE PROTEIN"/>
    <property type="match status" value="1"/>
</dbReference>
<keyword evidence="4 7" id="KW-0812">Transmembrane</keyword>
<gene>
    <name evidence="9" type="ORF">SAMN04488063_3100</name>
</gene>
<feature type="transmembrane region" description="Helical" evidence="7">
    <location>
        <begin position="269"/>
        <end position="290"/>
    </location>
</feature>
<name>A0A1I2V797_9EURY</name>
<feature type="domain" description="ABC transmembrane type-1" evidence="8">
    <location>
        <begin position="73"/>
        <end position="287"/>
    </location>
</feature>
<evidence type="ECO:0000256" key="3">
    <source>
        <dbReference type="ARBA" id="ARBA00022475"/>
    </source>
</evidence>
<comment type="similarity">
    <text evidence="7">Belongs to the binding-protein-dependent transport system permease family.</text>
</comment>
<dbReference type="InterPro" id="IPR035906">
    <property type="entry name" value="MetI-like_sf"/>
</dbReference>
<dbReference type="SUPFAM" id="SSF161098">
    <property type="entry name" value="MetI-like"/>
    <property type="match status" value="1"/>
</dbReference>
<evidence type="ECO:0000256" key="1">
    <source>
        <dbReference type="ARBA" id="ARBA00004651"/>
    </source>
</evidence>
<organism evidence="9 10">
    <name type="scientific">Halopelagius inordinatus</name>
    <dbReference type="NCBI Taxonomy" id="553467"/>
    <lineage>
        <taxon>Archaea</taxon>
        <taxon>Methanobacteriati</taxon>
        <taxon>Methanobacteriota</taxon>
        <taxon>Stenosarchaea group</taxon>
        <taxon>Halobacteria</taxon>
        <taxon>Halobacteriales</taxon>
        <taxon>Haloferacaceae</taxon>
    </lineage>
</organism>
<dbReference type="STRING" id="553467.SAMN04488063_3100"/>